<comment type="caution">
    <text evidence="4">The sequence shown here is derived from an EMBL/GenBank/DDBJ whole genome shotgun (WGS) entry which is preliminary data.</text>
</comment>
<dbReference type="RefSeq" id="WP_116441048.1">
    <property type="nucleotide sequence ID" value="NZ_BHEO01000002.1"/>
</dbReference>
<evidence type="ECO:0000313" key="5">
    <source>
        <dbReference type="Proteomes" id="UP000294613"/>
    </source>
</evidence>
<keyword evidence="6" id="KW-1185">Reference proteome</keyword>
<dbReference type="AlphaFoldDB" id="A0A4R3J4T7"/>
<proteinExistence type="predicted"/>
<reference evidence="3 6" key="1">
    <citation type="journal article" date="2018" name="Int. J. Syst. Evol. Microbiol.">
        <title>Draft Genome Sequence of Faecalimonas umbilicata JCM 30896T, an Acetate-Producing Bacterium Isolated from Human Feces.</title>
        <authorList>
            <person name="Sakamoto M."/>
            <person name="Ikeyama N."/>
            <person name="Yuki M."/>
            <person name="Ohkuma M."/>
        </authorList>
    </citation>
    <scope>NUCLEOTIDE SEQUENCE [LARGE SCALE GENOMIC DNA]</scope>
    <source>
        <strain evidence="3 6">EGH7</strain>
    </source>
</reference>
<accession>A0A4R3J4T7</accession>
<evidence type="ECO:0000313" key="6">
    <source>
        <dbReference type="Proteomes" id="UP000702954"/>
    </source>
</evidence>
<organism evidence="4 5">
    <name type="scientific">Faecalimonas umbilicata</name>
    <dbReference type="NCBI Taxonomy" id="1912855"/>
    <lineage>
        <taxon>Bacteria</taxon>
        <taxon>Bacillati</taxon>
        <taxon>Bacillota</taxon>
        <taxon>Clostridia</taxon>
        <taxon>Lachnospirales</taxon>
        <taxon>Lachnospiraceae</taxon>
        <taxon>Faecalimonas</taxon>
    </lineage>
</organism>
<sequence>MFKTMLDTQMIFYLMGVIGGIGILSKLVSEGTLRSLVKAAENMSKSSHRFMKLVRAKFEHACMVSDKVDNVGAFVEKFIHEYRSVGLRLHTWQQLERQSMRFVGILGLIGALLSYSIYGMGEQAFRYGAFGAIEMVLLFLICQATDEKYKVEMLHVYMVDYLQNVCAHRYQKAARQEMRGYKEEVQSAQQVDGNPSEEWNRQENLAQAKTEEQTVDQAQMEMRENRGGKEKELFAEAQQEERKSEEVMDKMENDLKREAMIRDILEEFLA</sequence>
<name>A0A4R3J4T7_9FIRM</name>
<feature type="region of interest" description="Disordered" evidence="1">
    <location>
        <begin position="207"/>
        <end position="251"/>
    </location>
</feature>
<feature type="transmembrane region" description="Helical" evidence="2">
    <location>
        <begin position="124"/>
        <end position="142"/>
    </location>
</feature>
<evidence type="ECO:0000256" key="1">
    <source>
        <dbReference type="SAM" id="MobiDB-lite"/>
    </source>
</evidence>
<keyword evidence="2" id="KW-0812">Transmembrane</keyword>
<feature type="transmembrane region" description="Helical" evidence="2">
    <location>
        <begin position="12"/>
        <end position="29"/>
    </location>
</feature>
<dbReference type="EMBL" id="BHEO01000002">
    <property type="protein sequence ID" value="GBU03831.1"/>
    <property type="molecule type" value="Genomic_DNA"/>
</dbReference>
<feature type="transmembrane region" description="Helical" evidence="2">
    <location>
        <begin position="100"/>
        <end position="118"/>
    </location>
</feature>
<evidence type="ECO:0000313" key="3">
    <source>
        <dbReference type="EMBL" id="GBU03831.1"/>
    </source>
</evidence>
<reference evidence="4 5" key="2">
    <citation type="submission" date="2019-03" db="EMBL/GenBank/DDBJ databases">
        <title>Genomic Encyclopedia of Type Strains, Phase IV (KMG-IV): sequencing the most valuable type-strain genomes for metagenomic binning, comparative biology and taxonomic classification.</title>
        <authorList>
            <person name="Goeker M."/>
        </authorList>
    </citation>
    <scope>NUCLEOTIDE SEQUENCE [LARGE SCALE GENOMIC DNA]</scope>
    <source>
        <strain evidence="4 5">DSM 103426</strain>
    </source>
</reference>
<keyword evidence="2" id="KW-1133">Transmembrane helix</keyword>
<dbReference type="EMBL" id="SLZV01000044">
    <property type="protein sequence ID" value="TCS60295.1"/>
    <property type="molecule type" value="Genomic_DNA"/>
</dbReference>
<protein>
    <submittedName>
        <fullName evidence="4">Uncharacterized protein</fullName>
    </submittedName>
</protein>
<dbReference type="Proteomes" id="UP000294613">
    <property type="component" value="Unassembled WGS sequence"/>
</dbReference>
<evidence type="ECO:0000256" key="2">
    <source>
        <dbReference type="SAM" id="Phobius"/>
    </source>
</evidence>
<keyword evidence="2" id="KW-0472">Membrane</keyword>
<evidence type="ECO:0000313" key="4">
    <source>
        <dbReference type="EMBL" id="TCS60295.1"/>
    </source>
</evidence>
<feature type="compositionally biased region" description="Basic and acidic residues" evidence="1">
    <location>
        <begin position="221"/>
        <end position="251"/>
    </location>
</feature>
<gene>
    <name evidence="4" type="ORF">EDD74_14412</name>
    <name evidence="3" type="ORF">FAEUMB_03720</name>
</gene>
<dbReference type="Proteomes" id="UP000702954">
    <property type="component" value="Unassembled WGS sequence"/>
</dbReference>